<dbReference type="PANTHER" id="PTHR24148:SF64">
    <property type="entry name" value="HETEROKARYON INCOMPATIBILITY DOMAIN-CONTAINING PROTEIN"/>
    <property type="match status" value="1"/>
</dbReference>
<comment type="caution">
    <text evidence="2">The sequence shown here is derived from an EMBL/GenBank/DDBJ whole genome shotgun (WGS) entry which is preliminary data.</text>
</comment>
<dbReference type="InterPro" id="IPR052895">
    <property type="entry name" value="HetReg/Transcr_Mod"/>
</dbReference>
<dbReference type="EMBL" id="JBFXLU010000244">
    <property type="protein sequence ID" value="KAL2833485.1"/>
    <property type="molecule type" value="Genomic_DNA"/>
</dbReference>
<proteinExistence type="predicted"/>
<evidence type="ECO:0000259" key="1">
    <source>
        <dbReference type="Pfam" id="PF06985"/>
    </source>
</evidence>
<dbReference type="PANTHER" id="PTHR24148">
    <property type="entry name" value="ANKYRIN REPEAT DOMAIN-CONTAINING PROTEIN 39 HOMOLOG-RELATED"/>
    <property type="match status" value="1"/>
</dbReference>
<protein>
    <submittedName>
        <fullName evidence="2">Heterokaryon incompatibility protein-domain-containing protein</fullName>
    </submittedName>
</protein>
<accession>A0ABR4J0C1</accession>
<dbReference type="InterPro" id="IPR010730">
    <property type="entry name" value="HET"/>
</dbReference>
<evidence type="ECO:0000313" key="2">
    <source>
        <dbReference type="EMBL" id="KAL2833485.1"/>
    </source>
</evidence>
<name>A0ABR4J0C1_9EURO</name>
<reference evidence="2 3" key="1">
    <citation type="submission" date="2024-07" db="EMBL/GenBank/DDBJ databases">
        <title>Section-level genome sequencing and comparative genomics of Aspergillus sections Usti and Cavernicolus.</title>
        <authorList>
            <consortium name="Lawrence Berkeley National Laboratory"/>
            <person name="Nybo J.L."/>
            <person name="Vesth T.C."/>
            <person name="Theobald S."/>
            <person name="Frisvad J.C."/>
            <person name="Larsen T.O."/>
            <person name="Kjaerboelling I."/>
            <person name="Rothschild-Mancinelli K."/>
            <person name="Lyhne E.K."/>
            <person name="Kogle M.E."/>
            <person name="Barry K."/>
            <person name="Clum A."/>
            <person name="Na H."/>
            <person name="Ledsgaard L."/>
            <person name="Lin J."/>
            <person name="Lipzen A."/>
            <person name="Kuo A."/>
            <person name="Riley R."/>
            <person name="Mondo S."/>
            <person name="Labutti K."/>
            <person name="Haridas S."/>
            <person name="Pangalinan J."/>
            <person name="Salamov A.A."/>
            <person name="Simmons B.A."/>
            <person name="Magnuson J.K."/>
            <person name="Chen J."/>
            <person name="Drula E."/>
            <person name="Henrissat B."/>
            <person name="Wiebenga A."/>
            <person name="Lubbers R.J."/>
            <person name="Gomes A.C."/>
            <person name="Makela M.R."/>
            <person name="Stajich J."/>
            <person name="Grigoriev I.V."/>
            <person name="Mortensen U.H."/>
            <person name="De Vries R.P."/>
            <person name="Baker S.E."/>
            <person name="Andersen M.R."/>
        </authorList>
    </citation>
    <scope>NUCLEOTIDE SEQUENCE [LARGE SCALE GENOMIC DNA]</scope>
    <source>
        <strain evidence="2 3">CBS 123904</strain>
    </source>
</reference>
<organism evidence="2 3">
    <name type="scientific">Aspergillus pseudoustus</name>
    <dbReference type="NCBI Taxonomy" id="1810923"/>
    <lineage>
        <taxon>Eukaryota</taxon>
        <taxon>Fungi</taxon>
        <taxon>Dikarya</taxon>
        <taxon>Ascomycota</taxon>
        <taxon>Pezizomycotina</taxon>
        <taxon>Eurotiomycetes</taxon>
        <taxon>Eurotiomycetidae</taxon>
        <taxon>Eurotiales</taxon>
        <taxon>Aspergillaceae</taxon>
        <taxon>Aspergillus</taxon>
        <taxon>Aspergillus subgen. Nidulantes</taxon>
    </lineage>
</organism>
<keyword evidence="3" id="KW-1185">Reference proteome</keyword>
<evidence type="ECO:0000313" key="3">
    <source>
        <dbReference type="Proteomes" id="UP001610446"/>
    </source>
</evidence>
<dbReference type="Pfam" id="PF06985">
    <property type="entry name" value="HET"/>
    <property type="match status" value="1"/>
</dbReference>
<dbReference type="Proteomes" id="UP001610446">
    <property type="component" value="Unassembled WGS sequence"/>
</dbReference>
<feature type="domain" description="Heterokaryon incompatibility" evidence="1">
    <location>
        <begin position="40"/>
        <end position="200"/>
    </location>
</feature>
<sequence>MAMGSSDTNPERPQRLLHVPTMCSETWDSVLAKSDRPPTYNALSYTWGRFTSKDLPLKVGGISWQVPGIHPSHFTAAEFHHLLTVIAPESGYVWVDIACIDQEYLPMKMEEIGKQADIFRGAERTFIWLTTHTRDSLAQNYRTLMEFGELLMSLQIDLSNLSYNKKTLQNILDTGLSNALDAAQKIFRDPWFTSLWALQEAYLRPDATILTKDGHSIDTSSKTPVDLELLSAYVQEIYIGLPPASSMSPTAQALLNCFHRSGLMGIDTFDVPVHIYPAAHARQCENDVDRVYAIMQVYRLRLGSARYPHRVYTPEELEDELVQSLNRLSPLAAQLFLHQSPPMANRAWMITRVCVLPPTYFMVGSIENLCTIDATQQQPTPIYKGRECTLEDMVRCWAASIDQRNNEYLHHINPNYKFHHYSADIDLDAGHLDERSRPMFFRLMEERLPTCPCAFCRRGAQPFGQLGLATRVQELLPCPISQYRLLEIANIATTTSLSSGGSYRVSCSLGILGTTEQDGDRKFFRRVGICCWEKAQAELISVYNGVWTAAECCLA</sequence>
<gene>
    <name evidence="2" type="ORF">BJY01DRAFT_253535</name>
</gene>